<dbReference type="RefSeq" id="WP_154310977.1">
    <property type="nucleotide sequence ID" value="NZ_JACSQO010000007.1"/>
</dbReference>
<proteinExistence type="predicted"/>
<evidence type="ECO:0000256" key="1">
    <source>
        <dbReference type="SAM" id="SignalP"/>
    </source>
</evidence>
<gene>
    <name evidence="2" type="ORF">H9650_13265</name>
</gene>
<protein>
    <submittedName>
        <fullName evidence="2">Uncharacterized protein</fullName>
    </submittedName>
</protein>
<dbReference type="EMBL" id="JACSQO010000007">
    <property type="protein sequence ID" value="MBD7945089.1"/>
    <property type="molecule type" value="Genomic_DNA"/>
</dbReference>
<evidence type="ECO:0000313" key="3">
    <source>
        <dbReference type="Proteomes" id="UP000640786"/>
    </source>
</evidence>
<feature type="chain" id="PRO_5047131385" evidence="1">
    <location>
        <begin position="27"/>
        <end position="49"/>
    </location>
</feature>
<feature type="signal peptide" evidence="1">
    <location>
        <begin position="1"/>
        <end position="26"/>
    </location>
</feature>
<reference evidence="2 3" key="1">
    <citation type="submission" date="2020-08" db="EMBL/GenBank/DDBJ databases">
        <title>A Genomic Blueprint of the Chicken Gut Microbiome.</title>
        <authorList>
            <person name="Gilroy R."/>
            <person name="Ravi A."/>
            <person name="Getino M."/>
            <person name="Pursley I."/>
            <person name="Horton D.L."/>
            <person name="Alikhan N.-F."/>
            <person name="Baker D."/>
            <person name="Gharbi K."/>
            <person name="Hall N."/>
            <person name="Watson M."/>
            <person name="Adriaenssens E.M."/>
            <person name="Foster-Nyarko E."/>
            <person name="Jarju S."/>
            <person name="Secka A."/>
            <person name="Antonio M."/>
            <person name="Oren A."/>
            <person name="Chaudhuri R."/>
            <person name="La Ragione R.M."/>
            <person name="Hildebrand F."/>
            <person name="Pallen M.J."/>
        </authorList>
    </citation>
    <scope>NUCLEOTIDE SEQUENCE [LARGE SCALE GENOMIC DNA]</scope>
    <source>
        <strain evidence="2 3">Sa2BUA9</strain>
    </source>
</reference>
<name>A0ABR8RBG6_9BACI</name>
<sequence>MKKRITKLLLAFGFVFALSSTTIASAATVQAPPICKPDYSNAPCVPKDL</sequence>
<evidence type="ECO:0000313" key="2">
    <source>
        <dbReference type="EMBL" id="MBD7945089.1"/>
    </source>
</evidence>
<comment type="caution">
    <text evidence="2">The sequence shown here is derived from an EMBL/GenBank/DDBJ whole genome shotgun (WGS) entry which is preliminary data.</text>
</comment>
<accession>A0ABR8RBG6</accession>
<keyword evidence="1" id="KW-0732">Signal</keyword>
<dbReference type="Proteomes" id="UP000640786">
    <property type="component" value="Unassembled WGS sequence"/>
</dbReference>
<organism evidence="2 3">
    <name type="scientific">Psychrobacillus faecigallinarum</name>
    <dbReference type="NCBI Taxonomy" id="2762235"/>
    <lineage>
        <taxon>Bacteria</taxon>
        <taxon>Bacillati</taxon>
        <taxon>Bacillota</taxon>
        <taxon>Bacilli</taxon>
        <taxon>Bacillales</taxon>
        <taxon>Bacillaceae</taxon>
        <taxon>Psychrobacillus</taxon>
    </lineage>
</organism>
<keyword evidence="3" id="KW-1185">Reference proteome</keyword>